<feature type="repeat" description="Cell wall-binding" evidence="6">
    <location>
        <begin position="595"/>
        <end position="614"/>
    </location>
</feature>
<dbReference type="Proteomes" id="UP001519308">
    <property type="component" value="Unassembled WGS sequence"/>
</dbReference>
<dbReference type="Pfam" id="PF01473">
    <property type="entry name" value="Choline_bind_1"/>
    <property type="match status" value="3"/>
</dbReference>
<evidence type="ECO:0000256" key="10">
    <source>
        <dbReference type="SAM" id="SignalP"/>
    </source>
</evidence>
<dbReference type="PANTHER" id="PTHR43399">
    <property type="entry name" value="SUBTILISIN-RELATED"/>
    <property type="match status" value="1"/>
</dbReference>
<dbReference type="InterPro" id="IPR023827">
    <property type="entry name" value="Peptidase_S8_Asp-AS"/>
</dbReference>
<accession>A0ABS4K091</accession>
<evidence type="ECO:0000256" key="6">
    <source>
        <dbReference type="PROSITE-ProRule" id="PRU00591"/>
    </source>
</evidence>
<feature type="repeat" description="Cell wall-binding" evidence="6">
    <location>
        <begin position="635"/>
        <end position="654"/>
    </location>
</feature>
<sequence length="673" mass="74440">MKKKVIACILAGFMITNMSYINVHASEANITSNDGQEVTTVIQSDTTNSTKTKIINSFKNNSHKNNYKKDEIFIKIKNLNNTDLNKWLEKNYNLIPKKTLNNGLLLATFDSDKTSLENMLEKLNKDVNIEYAEPNYSVKIKDIPSSEPDYAKLWGLKNSSYLGIDINVEKAWSLQKNNGATLVGVIDTGVDYNHKDLKENIWINKSEIPDNGKDDDNNGYVDDYRGWNFIDDNNDPYDDNEHGTHVSGIIAAQNNGTGIVGVSPNTKIMPLKVGNANGDLYYDDIIEAMNYGVKKGVKIFNCSFSGADFSQVEYDTIKNSNALFVVAAGNESSDNDLYSSYPGNYDLPNIITVGSIDKNGSLSYFSNYGAKNVDIAAPGGEIYSTLPGGKYGYSSGTSMAAPHVAGIAALMLSEKSSLTPVEMREYILNNNHPLSSLSKSIATGAIVDAGKIMTLITTTGTGGENPGEEPKPPVQQNGWISKDTNWYYYKDGQPQVAWQLIEGKWYYFNKEGIRTTGWQSVNGYWYYLESNGAMTTGWKLLNSKWYYLNPGGDMAKGWKLLGSTWYYLEESGQMAIGWKLLGGKWYYLNLGGDMARGWKLINGTWYYLEAGGEMATGWKLLGGSWYYLNSGGDMAKGWKLVNGTWYYFYSGGQMAANTTIGGYKLGPGGAMVS</sequence>
<dbReference type="Pfam" id="PF19127">
    <property type="entry name" value="Choline_bind_3"/>
    <property type="match status" value="2"/>
</dbReference>
<dbReference type="PROSITE" id="PS00136">
    <property type="entry name" value="SUBTILASE_ASP"/>
    <property type="match status" value="1"/>
</dbReference>
<dbReference type="SUPFAM" id="SSF52743">
    <property type="entry name" value="Subtilisin-like"/>
    <property type="match status" value="1"/>
</dbReference>
<feature type="signal peptide" evidence="10">
    <location>
        <begin position="1"/>
        <end position="25"/>
    </location>
</feature>
<feature type="active site" description="Charge relay system" evidence="7">
    <location>
        <position position="187"/>
    </location>
</feature>
<dbReference type="InterPro" id="IPR015500">
    <property type="entry name" value="Peptidase_S8_subtilisin-rel"/>
</dbReference>
<organism evidence="12 13">
    <name type="scientific">Clostridium punense</name>
    <dbReference type="NCBI Taxonomy" id="1054297"/>
    <lineage>
        <taxon>Bacteria</taxon>
        <taxon>Bacillati</taxon>
        <taxon>Bacillota</taxon>
        <taxon>Clostridia</taxon>
        <taxon>Eubacteriales</taxon>
        <taxon>Clostridiaceae</taxon>
        <taxon>Clostridium</taxon>
    </lineage>
</organism>
<feature type="domain" description="Peptidase S8/S53" evidence="11">
    <location>
        <begin position="181"/>
        <end position="431"/>
    </location>
</feature>
<keyword evidence="2 7" id="KW-0645">Protease</keyword>
<keyword evidence="9" id="KW-0175">Coiled coil</keyword>
<feature type="repeat" description="Cell wall-binding" evidence="6">
    <location>
        <begin position="495"/>
        <end position="514"/>
    </location>
</feature>
<dbReference type="InterPro" id="IPR051048">
    <property type="entry name" value="Peptidase_S8/S53_subtilisin"/>
</dbReference>
<feature type="chain" id="PRO_5045678013" evidence="10">
    <location>
        <begin position="26"/>
        <end position="673"/>
    </location>
</feature>
<dbReference type="PROSITE" id="PS51170">
    <property type="entry name" value="CW"/>
    <property type="match status" value="6"/>
</dbReference>
<dbReference type="PROSITE" id="PS00137">
    <property type="entry name" value="SUBTILASE_HIS"/>
    <property type="match status" value="1"/>
</dbReference>
<dbReference type="PANTHER" id="PTHR43399:SF4">
    <property type="entry name" value="CELL WALL-ASSOCIATED PROTEASE"/>
    <property type="match status" value="1"/>
</dbReference>
<evidence type="ECO:0000256" key="8">
    <source>
        <dbReference type="RuleBase" id="RU003355"/>
    </source>
</evidence>
<dbReference type="InterPro" id="IPR018337">
    <property type="entry name" value="Cell_wall/Cho-bd_repeat"/>
</dbReference>
<dbReference type="Gene3D" id="2.10.270.10">
    <property type="entry name" value="Cholin Binding"/>
    <property type="match status" value="1"/>
</dbReference>
<feature type="active site" description="Charge relay system" evidence="7">
    <location>
        <position position="242"/>
    </location>
</feature>
<gene>
    <name evidence="12" type="ORF">J2Z44_000994</name>
</gene>
<evidence type="ECO:0000256" key="4">
    <source>
        <dbReference type="ARBA" id="ARBA00022801"/>
    </source>
</evidence>
<evidence type="ECO:0000259" key="11">
    <source>
        <dbReference type="Pfam" id="PF00082"/>
    </source>
</evidence>
<feature type="repeat" description="Cell wall-binding" evidence="6">
    <location>
        <begin position="615"/>
        <end position="634"/>
    </location>
</feature>
<dbReference type="InterPro" id="IPR034204">
    <property type="entry name" value="PfSUB1-like_cat_dom"/>
</dbReference>
<evidence type="ECO:0000256" key="2">
    <source>
        <dbReference type="ARBA" id="ARBA00022670"/>
    </source>
</evidence>
<dbReference type="InterPro" id="IPR036852">
    <property type="entry name" value="Peptidase_S8/S53_dom_sf"/>
</dbReference>
<feature type="repeat" description="Cell wall-binding" evidence="6">
    <location>
        <begin position="535"/>
        <end position="554"/>
    </location>
</feature>
<feature type="coiled-coil region" evidence="9">
    <location>
        <begin position="106"/>
        <end position="133"/>
    </location>
</feature>
<evidence type="ECO:0000313" key="13">
    <source>
        <dbReference type="Proteomes" id="UP001519308"/>
    </source>
</evidence>
<dbReference type="InterPro" id="IPR023828">
    <property type="entry name" value="Peptidase_S8_Ser-AS"/>
</dbReference>
<dbReference type="Gene3D" id="3.40.50.200">
    <property type="entry name" value="Peptidase S8/S53 domain"/>
    <property type="match status" value="1"/>
</dbReference>
<dbReference type="InterPro" id="IPR022398">
    <property type="entry name" value="Peptidase_S8_His-AS"/>
</dbReference>
<dbReference type="Gene3D" id="2.10.270.20">
    <property type="match status" value="1"/>
</dbReference>
<evidence type="ECO:0000313" key="12">
    <source>
        <dbReference type="EMBL" id="MBP2021207.1"/>
    </source>
</evidence>
<comment type="caution">
    <text evidence="12">The sequence shown here is derived from an EMBL/GenBank/DDBJ whole genome shotgun (WGS) entry which is preliminary data.</text>
</comment>
<feature type="active site" description="Charge relay system" evidence="7">
    <location>
        <position position="398"/>
    </location>
</feature>
<dbReference type="PROSITE" id="PS00138">
    <property type="entry name" value="SUBTILASE_SER"/>
    <property type="match status" value="1"/>
</dbReference>
<reference evidence="12 13" key="1">
    <citation type="submission" date="2021-03" db="EMBL/GenBank/DDBJ databases">
        <title>Genomic Encyclopedia of Type Strains, Phase IV (KMG-IV): sequencing the most valuable type-strain genomes for metagenomic binning, comparative biology and taxonomic classification.</title>
        <authorList>
            <person name="Goeker M."/>
        </authorList>
    </citation>
    <scope>NUCLEOTIDE SEQUENCE [LARGE SCALE GENOMIC DNA]</scope>
    <source>
        <strain evidence="12 13">DSM 28650</strain>
    </source>
</reference>
<keyword evidence="4 7" id="KW-0378">Hydrolase</keyword>
<evidence type="ECO:0000256" key="7">
    <source>
        <dbReference type="PROSITE-ProRule" id="PRU01240"/>
    </source>
</evidence>
<evidence type="ECO:0000256" key="9">
    <source>
        <dbReference type="SAM" id="Coils"/>
    </source>
</evidence>
<dbReference type="EMBL" id="JAGGLL010000005">
    <property type="protein sequence ID" value="MBP2021207.1"/>
    <property type="molecule type" value="Genomic_DNA"/>
</dbReference>
<feature type="repeat" description="Cell wall-binding" evidence="6">
    <location>
        <begin position="515"/>
        <end position="534"/>
    </location>
</feature>
<dbReference type="PROSITE" id="PS51892">
    <property type="entry name" value="SUBTILASE"/>
    <property type="match status" value="1"/>
</dbReference>
<dbReference type="RefSeq" id="WP_021281281.1">
    <property type="nucleotide sequence ID" value="NZ_JAGGLL010000005.1"/>
</dbReference>
<dbReference type="CDD" id="cd07473">
    <property type="entry name" value="Peptidases_S8_Subtilisin_like"/>
    <property type="match status" value="1"/>
</dbReference>
<keyword evidence="5 7" id="KW-0720">Serine protease</keyword>
<name>A0ABS4K091_9CLOT</name>
<keyword evidence="10" id="KW-0732">Signal</keyword>
<keyword evidence="13" id="KW-1185">Reference proteome</keyword>
<dbReference type="Pfam" id="PF00082">
    <property type="entry name" value="Peptidase_S8"/>
    <property type="match status" value="1"/>
</dbReference>
<evidence type="ECO:0000256" key="3">
    <source>
        <dbReference type="ARBA" id="ARBA00022737"/>
    </source>
</evidence>
<dbReference type="PRINTS" id="PR00723">
    <property type="entry name" value="SUBTILISIN"/>
</dbReference>
<dbReference type="InterPro" id="IPR000209">
    <property type="entry name" value="Peptidase_S8/S53_dom"/>
</dbReference>
<keyword evidence="3" id="KW-0677">Repeat</keyword>
<comment type="similarity">
    <text evidence="1 7 8">Belongs to the peptidase S8 family.</text>
</comment>
<evidence type="ECO:0000256" key="5">
    <source>
        <dbReference type="ARBA" id="ARBA00022825"/>
    </source>
</evidence>
<protein>
    <submittedName>
        <fullName evidence="12">Glucan-binding YG repeat protein</fullName>
    </submittedName>
</protein>
<dbReference type="SUPFAM" id="SSF69360">
    <property type="entry name" value="Cell wall binding repeat"/>
    <property type="match status" value="1"/>
</dbReference>
<proteinExistence type="inferred from homology"/>
<evidence type="ECO:0000256" key="1">
    <source>
        <dbReference type="ARBA" id="ARBA00011073"/>
    </source>
</evidence>